<feature type="transmembrane region" description="Helical" evidence="1">
    <location>
        <begin position="106"/>
        <end position="125"/>
    </location>
</feature>
<gene>
    <name evidence="3" type="ORF">F7O44_11750</name>
</gene>
<protein>
    <submittedName>
        <fullName evidence="3">DUF1624 domain-containing protein</fullName>
    </submittedName>
</protein>
<organism evidence="3 4">
    <name type="scientific">Phytoactinopolyspora mesophila</name>
    <dbReference type="NCBI Taxonomy" id="2650750"/>
    <lineage>
        <taxon>Bacteria</taxon>
        <taxon>Bacillati</taxon>
        <taxon>Actinomycetota</taxon>
        <taxon>Actinomycetes</taxon>
        <taxon>Jiangellales</taxon>
        <taxon>Jiangellaceae</taxon>
        <taxon>Phytoactinopolyspora</taxon>
    </lineage>
</organism>
<feature type="transmembrane region" description="Helical" evidence="1">
    <location>
        <begin position="185"/>
        <end position="203"/>
    </location>
</feature>
<keyword evidence="1" id="KW-0472">Membrane</keyword>
<feature type="transmembrane region" description="Helical" evidence="1">
    <location>
        <begin position="12"/>
        <end position="32"/>
    </location>
</feature>
<accession>A0A7K3M370</accession>
<feature type="transmembrane region" description="Helical" evidence="1">
    <location>
        <begin position="82"/>
        <end position="100"/>
    </location>
</feature>
<dbReference type="Proteomes" id="UP000460435">
    <property type="component" value="Unassembled WGS sequence"/>
</dbReference>
<feature type="transmembrane region" description="Helical" evidence="1">
    <location>
        <begin position="343"/>
        <end position="359"/>
    </location>
</feature>
<dbReference type="PANTHER" id="PTHR30590">
    <property type="entry name" value="INNER MEMBRANE PROTEIN"/>
    <property type="match status" value="1"/>
</dbReference>
<dbReference type="AlphaFoldDB" id="A0A7K3M370"/>
<proteinExistence type="predicted"/>
<evidence type="ECO:0000256" key="1">
    <source>
        <dbReference type="SAM" id="Phobius"/>
    </source>
</evidence>
<evidence type="ECO:0000313" key="3">
    <source>
        <dbReference type="EMBL" id="NDL57749.1"/>
    </source>
</evidence>
<evidence type="ECO:0000313" key="4">
    <source>
        <dbReference type="Proteomes" id="UP000460435"/>
    </source>
</evidence>
<name>A0A7K3M370_9ACTN</name>
<comment type="caution">
    <text evidence="3">The sequence shown here is derived from an EMBL/GenBank/DDBJ whole genome shotgun (WGS) entry which is preliminary data.</text>
</comment>
<evidence type="ECO:0000259" key="2">
    <source>
        <dbReference type="Pfam" id="PF07786"/>
    </source>
</evidence>
<dbReference type="PANTHER" id="PTHR30590:SF2">
    <property type="entry name" value="INNER MEMBRANE PROTEIN"/>
    <property type="match status" value="1"/>
</dbReference>
<dbReference type="InterPro" id="IPR012429">
    <property type="entry name" value="HGSNAT_cat"/>
</dbReference>
<sequence>MPRHATQNRPRLHGVDAARGIALLGMIAVHVTPSVRDDGATSIAHLLASGRASALFALLAGVGLALASGGTAPPRGVRLRQAWAGTITRAALLIAVGLILGQLDSGVAVILVYYGLLFLAAMPFLGLRARVLLPLAALWAIATPFISHALRVDIPLPTPGDPTIDSLARPAELIQQLLLTGYYPVLPWVAYMLAGLGIGRLMLSSSRVALRLLLSGAALAVSCFVLSWLLLQQGVMEHLIEAGTGMHPVSRPFTDGVLNTSFYGTSPTTSWWWLTIASPHTATPFDLLHTIGTAAAVLGLMLLLEHRARAVMLPMAAIGSMTFTLYSLHVVLLATLLPRDHEHALLLHVVVAFAVAVPWRHYVGRGPLEAAAAALSRAGQSAVAERTTDRRSP</sequence>
<dbReference type="EMBL" id="WLZY01000003">
    <property type="protein sequence ID" value="NDL57749.1"/>
    <property type="molecule type" value="Genomic_DNA"/>
</dbReference>
<reference evidence="3 4" key="1">
    <citation type="submission" date="2019-11" db="EMBL/GenBank/DDBJ databases">
        <authorList>
            <person name="Li X.-J."/>
            <person name="Feng X.-M."/>
        </authorList>
    </citation>
    <scope>NUCLEOTIDE SEQUENCE [LARGE SCALE GENOMIC DNA]</scope>
    <source>
        <strain evidence="3 4">XMNu-373</strain>
    </source>
</reference>
<keyword evidence="4" id="KW-1185">Reference proteome</keyword>
<feature type="transmembrane region" description="Helical" evidence="1">
    <location>
        <begin position="287"/>
        <end position="304"/>
    </location>
</feature>
<feature type="transmembrane region" description="Helical" evidence="1">
    <location>
        <begin position="52"/>
        <end position="70"/>
    </location>
</feature>
<keyword evidence="1" id="KW-1133">Transmembrane helix</keyword>
<feature type="transmembrane region" description="Helical" evidence="1">
    <location>
        <begin position="132"/>
        <end position="150"/>
    </location>
</feature>
<dbReference type="Pfam" id="PF07786">
    <property type="entry name" value="HGSNAT_cat"/>
    <property type="match status" value="1"/>
</dbReference>
<keyword evidence="1" id="KW-0812">Transmembrane</keyword>
<feature type="transmembrane region" description="Helical" evidence="1">
    <location>
        <begin position="210"/>
        <end position="231"/>
    </location>
</feature>
<dbReference type="InterPro" id="IPR052529">
    <property type="entry name" value="Bact_Transport_Assoc"/>
</dbReference>
<feature type="domain" description="Heparan-alpha-glucosaminide N-acetyltransferase catalytic" evidence="2">
    <location>
        <begin position="11"/>
        <end position="211"/>
    </location>
</feature>
<feature type="transmembrane region" description="Helical" evidence="1">
    <location>
        <begin position="316"/>
        <end position="337"/>
    </location>
</feature>